<feature type="compositionally biased region" description="Polar residues" evidence="1">
    <location>
        <begin position="11"/>
        <end position="35"/>
    </location>
</feature>
<dbReference type="AlphaFoldDB" id="A0A0N4U5A9"/>
<keyword evidence="4" id="KW-1185">Reference proteome</keyword>
<name>A0A0N4U5A9_DRAME</name>
<evidence type="ECO:0000313" key="4">
    <source>
        <dbReference type="Proteomes" id="UP000274756"/>
    </source>
</evidence>
<gene>
    <name evidence="2" type="ORF">DME_LOCUS6382</name>
</gene>
<evidence type="ECO:0000313" key="2">
    <source>
        <dbReference type="EMBL" id="VDN56409.1"/>
    </source>
</evidence>
<reference evidence="5" key="1">
    <citation type="submission" date="2017-02" db="UniProtKB">
        <authorList>
            <consortium name="WormBaseParasite"/>
        </authorList>
    </citation>
    <scope>IDENTIFICATION</scope>
</reference>
<evidence type="ECO:0000256" key="1">
    <source>
        <dbReference type="SAM" id="MobiDB-lite"/>
    </source>
</evidence>
<evidence type="ECO:0000313" key="5">
    <source>
        <dbReference type="WBParaSite" id="DME_0000202201-mRNA-1"/>
    </source>
</evidence>
<reference evidence="2 4" key="2">
    <citation type="submission" date="2018-11" db="EMBL/GenBank/DDBJ databases">
        <authorList>
            <consortium name="Pathogen Informatics"/>
        </authorList>
    </citation>
    <scope>NUCLEOTIDE SEQUENCE [LARGE SCALE GENOMIC DNA]</scope>
</reference>
<feature type="region of interest" description="Disordered" evidence="1">
    <location>
        <begin position="1"/>
        <end position="49"/>
    </location>
</feature>
<proteinExistence type="predicted"/>
<protein>
    <submittedName>
        <fullName evidence="2 5">Uncharacterized protein</fullName>
    </submittedName>
</protein>
<dbReference type="Proteomes" id="UP000038040">
    <property type="component" value="Unplaced"/>
</dbReference>
<dbReference type="EMBL" id="UYYG01001155">
    <property type="protein sequence ID" value="VDN56409.1"/>
    <property type="molecule type" value="Genomic_DNA"/>
</dbReference>
<dbReference type="Proteomes" id="UP000274756">
    <property type="component" value="Unassembled WGS sequence"/>
</dbReference>
<evidence type="ECO:0000313" key="3">
    <source>
        <dbReference type="Proteomes" id="UP000038040"/>
    </source>
</evidence>
<dbReference type="WBParaSite" id="DME_0000202201-mRNA-1">
    <property type="protein sequence ID" value="DME_0000202201-mRNA-1"/>
    <property type="gene ID" value="DME_0000202201"/>
</dbReference>
<organism evidence="3 5">
    <name type="scientific">Dracunculus medinensis</name>
    <name type="common">Guinea worm</name>
    <dbReference type="NCBI Taxonomy" id="318479"/>
    <lineage>
        <taxon>Eukaryota</taxon>
        <taxon>Metazoa</taxon>
        <taxon>Ecdysozoa</taxon>
        <taxon>Nematoda</taxon>
        <taxon>Chromadorea</taxon>
        <taxon>Rhabditida</taxon>
        <taxon>Spirurina</taxon>
        <taxon>Dracunculoidea</taxon>
        <taxon>Dracunculidae</taxon>
        <taxon>Dracunculus</taxon>
    </lineage>
</organism>
<sequence>MRPIIKRTDATMATSQRCRNRTGSFSDTTTLPQTSEVKKMRRRSTRTGLSVSSRRAINFDDFVNKRFLNTLPFLCINQRANVKTHQIHIEMCN</sequence>
<accession>A0A0N4U5A9</accession>